<dbReference type="Gene3D" id="3.40.449.10">
    <property type="entry name" value="Phosphoenolpyruvate Carboxykinase, domain 1"/>
    <property type="match status" value="1"/>
</dbReference>
<gene>
    <name evidence="1" type="ORF">GSBLH_T00002574001</name>
</gene>
<dbReference type="AlphaFoldDB" id="D8M3H8"/>
<dbReference type="InterPro" id="IPR008210">
    <property type="entry name" value="PEP_carboxykinase_N"/>
</dbReference>
<evidence type="ECO:0000313" key="1">
    <source>
        <dbReference type="EMBL" id="CBK22451.2"/>
    </source>
</evidence>
<proteinExistence type="predicted"/>
<name>D8M3H8_BLAHO</name>
<protein>
    <submittedName>
        <fullName evidence="1">Uncharacterized protein</fullName>
    </submittedName>
</protein>
<organism evidence="1">
    <name type="scientific">Blastocystis hominis</name>
    <dbReference type="NCBI Taxonomy" id="12968"/>
    <lineage>
        <taxon>Eukaryota</taxon>
        <taxon>Sar</taxon>
        <taxon>Stramenopiles</taxon>
        <taxon>Bigyra</taxon>
        <taxon>Opalozoa</taxon>
        <taxon>Opalinata</taxon>
        <taxon>Blastocystidae</taxon>
        <taxon>Blastocystis</taxon>
    </lineage>
</organism>
<dbReference type="EMBL" id="FN668650">
    <property type="protein sequence ID" value="CBK22451.2"/>
    <property type="molecule type" value="Genomic_DNA"/>
</dbReference>
<reference evidence="1" key="1">
    <citation type="submission" date="2010-02" db="EMBL/GenBank/DDBJ databases">
        <title>Sequencing and annotation of the Blastocystis hominis genome.</title>
        <authorList>
            <person name="Wincker P."/>
        </authorList>
    </citation>
    <scope>NUCLEOTIDE SEQUENCE</scope>
    <source>
        <strain evidence="1">Singapore isolate B</strain>
    </source>
</reference>
<dbReference type="InParanoid" id="D8M3H8"/>
<dbReference type="RefSeq" id="XP_012896499.1">
    <property type="nucleotide sequence ID" value="XM_013041045.1"/>
</dbReference>
<dbReference type="GeneID" id="24919731"/>
<accession>D8M3H8</accession>
<dbReference type="OrthoDB" id="68755at2759"/>
<sequence>MLARVLQNPLSSRLIVTRSVSAFFQRRAFSENAESVEYEIVKNMERFPLFSEKIDYVGKKETSLKYFKGSDWLKTSDKLCFNADAVTLAEQIPGKMDENNNFVVANRFEEHMLATTSTESQFQTMKGEMDTFLASQPSLFVQDGKLGSNERCGIHVRTVTNDPLTALILKSIMFPLPEVHPPKERKMRNNLTIYVSRGNNAQAAGLEGQLVSHGNYTLLVNGDYSIRQLIDAGDSIFANELYHKNNRDITDLVTGETSSKDIINTVLLPCSCIRAKNNVSSLLFSSDTDLNVVSHEHLDEIHLNAFNSGSLYSLDHTVIGNNFMGCLFGGVQLSSKVGSLVQPTQSVFVNDSIMTATKNDSSCTFPSTLLFIQHATGMNEMNYGALQKLVKSWKVAEDCQEYFMAWAKVCKAECFKISYTIMKDLIAEMETIEYNVKEKWAVLQQTDGKP</sequence>
<keyword evidence="2" id="KW-1185">Reference proteome</keyword>
<dbReference type="Proteomes" id="UP000008312">
    <property type="component" value="Unassembled WGS sequence"/>
</dbReference>
<evidence type="ECO:0000313" key="2">
    <source>
        <dbReference type="Proteomes" id="UP000008312"/>
    </source>
</evidence>
<dbReference type="SUPFAM" id="SSF68923">
    <property type="entry name" value="PEP carboxykinase N-terminal domain"/>
    <property type="match status" value="1"/>
</dbReference>
<dbReference type="GO" id="GO:0004611">
    <property type="term" value="F:phosphoenolpyruvate carboxykinase activity"/>
    <property type="evidence" value="ECO:0007669"/>
    <property type="project" value="InterPro"/>
</dbReference>
<dbReference type="GO" id="GO:0017076">
    <property type="term" value="F:purine nucleotide binding"/>
    <property type="evidence" value="ECO:0007669"/>
    <property type="project" value="InterPro"/>
</dbReference>
<dbReference type="GO" id="GO:0006094">
    <property type="term" value="P:gluconeogenesis"/>
    <property type="evidence" value="ECO:0007669"/>
    <property type="project" value="InterPro"/>
</dbReference>